<sequence>MSRNPARTPLSAATSLVAAALVLSACSKPAPEASTDAAPAGDAAAAHAFAADINAGDFAERVKTLASDEFEGRAPGSAGETRTLDYLKSQFEAMGLKPGNGDSWFQTVPMVETTADESQTTLTLDVAGEPRKLAFGTDMVIGTRTGEPEVKIDGSELVFVGYGVNAPEQGWNDYAGVDVKGKTVVMLVNDPGFHAKDESLFEGKRMTYYGRWTYKYEEAARQGAAAAIIIHDTEGASYGWDVVKNSWSGAQFDLRAADDPEPRLPAQGWITGDVARTLMADLGQDLDALYTAANRKGFKAIPLDAKLSLDLKSTIAEKESKNVLALLPGSTRPDEAVIYMAHWDHLGNHAASAGHEGHGEDAGAGGEDHIYNGAVDNATGVAGIMEIAEAFAAQDPAPERSVLFLAVTLEESGLLGSKYYVAHPSIPLDRTVAVVNLDAMPVIGKARDMTVVGFGSSELEDILKAHADQQGRTLVAEATPQDGFYFRSDHFNFAKAGVPALYAKGGDDLVAGGTEAGGAAQRDYRDNRYHKPADEFSADWKLEGVIQDLEALYGVGHDLAGGDRWPEWYEGNAFRAAQDKLKQSRSTE</sequence>
<organism evidence="9 10">
    <name type="scientific">Marilutibacter chinensis</name>
    <dbReference type="NCBI Taxonomy" id="2912247"/>
    <lineage>
        <taxon>Bacteria</taxon>
        <taxon>Pseudomonadati</taxon>
        <taxon>Pseudomonadota</taxon>
        <taxon>Gammaproteobacteria</taxon>
        <taxon>Lysobacterales</taxon>
        <taxon>Lysobacteraceae</taxon>
        <taxon>Marilutibacter</taxon>
    </lineage>
</organism>
<evidence type="ECO:0000313" key="10">
    <source>
        <dbReference type="Proteomes" id="UP001430796"/>
    </source>
</evidence>
<feature type="chain" id="PRO_5047410142" evidence="7">
    <location>
        <begin position="26"/>
        <end position="588"/>
    </location>
</feature>
<keyword evidence="10" id="KW-1185">Reference proteome</keyword>
<dbReference type="PROSITE" id="PS51257">
    <property type="entry name" value="PROKAR_LIPOPROTEIN"/>
    <property type="match status" value="1"/>
</dbReference>
<dbReference type="PANTHER" id="PTHR12147">
    <property type="entry name" value="METALLOPEPTIDASE M28 FAMILY MEMBER"/>
    <property type="match status" value="1"/>
</dbReference>
<comment type="caution">
    <text evidence="9">The sequence shown here is derived from an EMBL/GenBank/DDBJ whole genome shotgun (WGS) entry which is preliminary data.</text>
</comment>
<keyword evidence="5" id="KW-0378">Hydrolase</keyword>
<reference evidence="9" key="1">
    <citation type="submission" date="2022-01" db="EMBL/GenBank/DDBJ databases">
        <title>Lysobacter chinensis sp. nov., a bacterium isolated from cow dung compost.</title>
        <authorList>
            <person name="Liu Y."/>
        </authorList>
    </citation>
    <scope>NUCLEOTIDE SEQUENCE</scope>
    <source>
        <strain evidence="9">TLK-CK17</strain>
    </source>
</reference>
<dbReference type="Gene3D" id="3.40.630.10">
    <property type="entry name" value="Zn peptidases"/>
    <property type="match status" value="2"/>
</dbReference>
<accession>A0ABS9HT76</accession>
<protein>
    <submittedName>
        <fullName evidence="9">M28 family metallopeptidase</fullName>
    </submittedName>
</protein>
<keyword evidence="6" id="KW-0862">Zinc</keyword>
<evidence type="ECO:0000256" key="6">
    <source>
        <dbReference type="ARBA" id="ARBA00022833"/>
    </source>
</evidence>
<keyword evidence="3" id="KW-0479">Metal-binding</keyword>
<evidence type="ECO:0000256" key="3">
    <source>
        <dbReference type="ARBA" id="ARBA00022723"/>
    </source>
</evidence>
<keyword evidence="4 7" id="KW-0732">Signal</keyword>
<evidence type="ECO:0000256" key="7">
    <source>
        <dbReference type="SAM" id="SignalP"/>
    </source>
</evidence>
<dbReference type="SUPFAM" id="SSF53187">
    <property type="entry name" value="Zn-dependent exopeptidases"/>
    <property type="match status" value="1"/>
</dbReference>
<evidence type="ECO:0000256" key="1">
    <source>
        <dbReference type="ARBA" id="ARBA00022438"/>
    </source>
</evidence>
<dbReference type="Pfam" id="PF04389">
    <property type="entry name" value="Peptidase_M28"/>
    <property type="match status" value="1"/>
</dbReference>
<evidence type="ECO:0000313" key="9">
    <source>
        <dbReference type="EMBL" id="MCF7222111.1"/>
    </source>
</evidence>
<dbReference type="InterPro" id="IPR046450">
    <property type="entry name" value="PA_dom_sf"/>
</dbReference>
<dbReference type="InterPro" id="IPR007484">
    <property type="entry name" value="Peptidase_M28"/>
</dbReference>
<feature type="signal peptide" evidence="7">
    <location>
        <begin position="1"/>
        <end position="25"/>
    </location>
</feature>
<feature type="domain" description="Peptidase M28" evidence="8">
    <location>
        <begin position="322"/>
        <end position="548"/>
    </location>
</feature>
<dbReference type="InterPro" id="IPR045175">
    <property type="entry name" value="M28_fam"/>
</dbReference>
<evidence type="ECO:0000256" key="4">
    <source>
        <dbReference type="ARBA" id="ARBA00022729"/>
    </source>
</evidence>
<keyword evidence="2" id="KW-0645">Protease</keyword>
<dbReference type="CDD" id="cd05660">
    <property type="entry name" value="M28_like_PA"/>
    <property type="match status" value="1"/>
</dbReference>
<proteinExistence type="predicted"/>
<dbReference type="SUPFAM" id="SSF52025">
    <property type="entry name" value="PA domain"/>
    <property type="match status" value="1"/>
</dbReference>
<keyword evidence="1" id="KW-0031">Aminopeptidase</keyword>
<evidence type="ECO:0000256" key="5">
    <source>
        <dbReference type="ARBA" id="ARBA00022801"/>
    </source>
</evidence>
<dbReference type="EMBL" id="JAKJPO010000005">
    <property type="protein sequence ID" value="MCF7222111.1"/>
    <property type="molecule type" value="Genomic_DNA"/>
</dbReference>
<gene>
    <name evidence="9" type="ORF">L3V18_09995</name>
</gene>
<dbReference type="Proteomes" id="UP001430796">
    <property type="component" value="Unassembled WGS sequence"/>
</dbReference>
<dbReference type="CDD" id="cd04821">
    <property type="entry name" value="PA_M28_1_2"/>
    <property type="match status" value="1"/>
</dbReference>
<dbReference type="RefSeq" id="WP_237054547.1">
    <property type="nucleotide sequence ID" value="NZ_JAKJPO010000005.1"/>
</dbReference>
<reference evidence="9" key="2">
    <citation type="submission" date="2022-01" db="EMBL/GenBank/DDBJ databases">
        <authorList>
            <person name="Zhou L.Y."/>
        </authorList>
    </citation>
    <scope>NUCLEOTIDE SEQUENCE</scope>
    <source>
        <strain evidence="9">TLK-CK17</strain>
    </source>
</reference>
<dbReference type="PANTHER" id="PTHR12147:SF56">
    <property type="entry name" value="AMINOPEPTIDASE YDR415C-RELATED"/>
    <property type="match status" value="1"/>
</dbReference>
<name>A0ABS9HT76_9GAMM</name>
<evidence type="ECO:0000259" key="8">
    <source>
        <dbReference type="Pfam" id="PF04389"/>
    </source>
</evidence>
<dbReference type="Gene3D" id="3.50.30.30">
    <property type="match status" value="1"/>
</dbReference>
<evidence type="ECO:0000256" key="2">
    <source>
        <dbReference type="ARBA" id="ARBA00022670"/>
    </source>
</evidence>